<dbReference type="PANTHER" id="PTHR30146">
    <property type="entry name" value="LACI-RELATED TRANSCRIPTIONAL REPRESSOR"/>
    <property type="match status" value="1"/>
</dbReference>
<dbReference type="Pfam" id="PF00356">
    <property type="entry name" value="LacI"/>
    <property type="match status" value="1"/>
</dbReference>
<dbReference type="InterPro" id="IPR010982">
    <property type="entry name" value="Lambda_DNA-bd_dom_sf"/>
</dbReference>
<proteinExistence type="predicted"/>
<dbReference type="InterPro" id="IPR028082">
    <property type="entry name" value="Peripla_BP_I"/>
</dbReference>
<dbReference type="RefSeq" id="WP_093185215.1">
    <property type="nucleotide sequence ID" value="NZ_FMYH01000007.1"/>
</dbReference>
<dbReference type="STRING" id="1814289.SAMN05216410_3272"/>
<dbReference type="GO" id="GO:0000976">
    <property type="term" value="F:transcription cis-regulatory region binding"/>
    <property type="evidence" value="ECO:0007669"/>
    <property type="project" value="TreeGrafter"/>
</dbReference>
<dbReference type="Gene3D" id="3.40.50.2300">
    <property type="match status" value="2"/>
</dbReference>
<dbReference type="PANTHER" id="PTHR30146:SF138">
    <property type="entry name" value="TRANSCRIPTIONAL REGULATORY PROTEIN"/>
    <property type="match status" value="1"/>
</dbReference>
<evidence type="ECO:0000313" key="6">
    <source>
        <dbReference type="Proteomes" id="UP000199039"/>
    </source>
</evidence>
<dbReference type="SUPFAM" id="SSF53822">
    <property type="entry name" value="Periplasmic binding protein-like I"/>
    <property type="match status" value="1"/>
</dbReference>
<dbReference type="Pfam" id="PF13377">
    <property type="entry name" value="Peripla_BP_3"/>
    <property type="match status" value="1"/>
</dbReference>
<dbReference type="Proteomes" id="UP000199039">
    <property type="component" value="Unassembled WGS sequence"/>
</dbReference>
<dbReference type="InterPro" id="IPR000843">
    <property type="entry name" value="HTH_LacI"/>
</dbReference>
<dbReference type="PROSITE" id="PS50932">
    <property type="entry name" value="HTH_LACI_2"/>
    <property type="match status" value="1"/>
</dbReference>
<keyword evidence="3" id="KW-0804">Transcription</keyword>
<organism evidence="5 6">
    <name type="scientific">Sanguibacter gelidistatuariae</name>
    <dbReference type="NCBI Taxonomy" id="1814289"/>
    <lineage>
        <taxon>Bacteria</taxon>
        <taxon>Bacillati</taxon>
        <taxon>Actinomycetota</taxon>
        <taxon>Actinomycetes</taxon>
        <taxon>Micrococcales</taxon>
        <taxon>Sanguibacteraceae</taxon>
        <taxon>Sanguibacter</taxon>
    </lineage>
</organism>
<dbReference type="CDD" id="cd06267">
    <property type="entry name" value="PBP1_LacI_sugar_binding-like"/>
    <property type="match status" value="1"/>
</dbReference>
<evidence type="ECO:0000256" key="1">
    <source>
        <dbReference type="ARBA" id="ARBA00023015"/>
    </source>
</evidence>
<evidence type="ECO:0000256" key="2">
    <source>
        <dbReference type="ARBA" id="ARBA00023125"/>
    </source>
</evidence>
<reference evidence="5 6" key="1">
    <citation type="submission" date="2016-09" db="EMBL/GenBank/DDBJ databases">
        <authorList>
            <person name="Capua I."/>
            <person name="De Benedictis P."/>
            <person name="Joannis T."/>
            <person name="Lombin L.H."/>
            <person name="Cattoli G."/>
        </authorList>
    </citation>
    <scope>NUCLEOTIDE SEQUENCE [LARGE SCALE GENOMIC DNA]</scope>
    <source>
        <strain evidence="5 6">ISLP-3</strain>
    </source>
</reference>
<dbReference type="EMBL" id="FMYH01000007">
    <property type="protein sequence ID" value="SDD41309.1"/>
    <property type="molecule type" value="Genomic_DNA"/>
</dbReference>
<evidence type="ECO:0000256" key="3">
    <source>
        <dbReference type="ARBA" id="ARBA00023163"/>
    </source>
</evidence>
<dbReference type="SMART" id="SM00354">
    <property type="entry name" value="HTH_LACI"/>
    <property type="match status" value="1"/>
</dbReference>
<name>A0A1G6UJ70_9MICO</name>
<feature type="domain" description="HTH lacI-type" evidence="4">
    <location>
        <begin position="21"/>
        <end position="75"/>
    </location>
</feature>
<dbReference type="GO" id="GO:0003700">
    <property type="term" value="F:DNA-binding transcription factor activity"/>
    <property type="evidence" value="ECO:0007669"/>
    <property type="project" value="TreeGrafter"/>
</dbReference>
<dbReference type="SUPFAM" id="SSF47413">
    <property type="entry name" value="lambda repressor-like DNA-binding domains"/>
    <property type="match status" value="1"/>
</dbReference>
<evidence type="ECO:0000313" key="5">
    <source>
        <dbReference type="EMBL" id="SDD41309.1"/>
    </source>
</evidence>
<gene>
    <name evidence="5" type="ORF">SAMN05216410_3272</name>
</gene>
<dbReference type="PROSITE" id="PS00356">
    <property type="entry name" value="HTH_LACI_1"/>
    <property type="match status" value="1"/>
</dbReference>
<keyword evidence="1" id="KW-0805">Transcription regulation</keyword>
<dbReference type="AlphaFoldDB" id="A0A1G6UJ70"/>
<accession>A0A1G6UJ70</accession>
<keyword evidence="2" id="KW-0238">DNA-binding</keyword>
<dbReference type="OrthoDB" id="3258243at2"/>
<protein>
    <submittedName>
        <fullName evidence="5">Transcriptional regulator, LacI family</fullName>
    </submittedName>
</protein>
<dbReference type="Gene3D" id="1.10.260.40">
    <property type="entry name" value="lambda repressor-like DNA-binding domains"/>
    <property type="match status" value="1"/>
</dbReference>
<dbReference type="CDD" id="cd01392">
    <property type="entry name" value="HTH_LacI"/>
    <property type="match status" value="1"/>
</dbReference>
<dbReference type="InterPro" id="IPR046335">
    <property type="entry name" value="LacI/GalR-like_sensor"/>
</dbReference>
<keyword evidence="6" id="KW-1185">Reference proteome</keyword>
<evidence type="ECO:0000259" key="4">
    <source>
        <dbReference type="PROSITE" id="PS50932"/>
    </source>
</evidence>
<sequence length="348" mass="36176">MASLTDRPPASGVVRAPSKPATIKDVAAAAAVSIATVSRALNGGERVLPETVARVRAVALALGYTPSRTARGLVTGRSANVGVILPDVTNPFFAPLLAAIESAAQAQDHGVLIGDSREDPAAELRIARRMTSQADGIILVSSRLPDDEIRALAARVPVVLANRQLAGLDSAVIDVAPGFTGAIEHLAALGHTRVLYLAGPAGSWSGQAKERALHDAAAASGIMLTTWGPHRPTFDGGRQVADRVLASGYGAVICYDDLMALGLQSRCADRGVDVPGELSIIGCDDALPDGMARPALTTIEGRSDELGQLAADLLLDRMARLTDPPQSRTVTSRLIIRASTAPTPHKLR</sequence>